<evidence type="ECO:0000256" key="2">
    <source>
        <dbReference type="PROSITE-ProRule" id="PRU01263"/>
    </source>
</evidence>
<gene>
    <name evidence="7" type="primary">LOC112043376</name>
</gene>
<keyword evidence="1" id="KW-0863">Zinc-finger</keyword>
<dbReference type="GO" id="GO:0005634">
    <property type="term" value="C:nucleus"/>
    <property type="evidence" value="ECO:0007669"/>
    <property type="project" value="InterPro"/>
</dbReference>
<evidence type="ECO:0000259" key="4">
    <source>
        <dbReference type="PROSITE" id="PS50157"/>
    </source>
</evidence>
<dbReference type="SUPFAM" id="SSF57667">
    <property type="entry name" value="beta-beta-alpha zinc fingers"/>
    <property type="match status" value="1"/>
</dbReference>
<proteinExistence type="predicted"/>
<feature type="region of interest" description="Disordered" evidence="3">
    <location>
        <begin position="305"/>
        <end position="330"/>
    </location>
</feature>
<feature type="domain" description="C2H2-type" evidence="4">
    <location>
        <begin position="731"/>
        <end position="758"/>
    </location>
</feature>
<evidence type="ECO:0000313" key="6">
    <source>
        <dbReference type="Proteomes" id="UP001652582"/>
    </source>
</evidence>
<reference evidence="7" key="1">
    <citation type="submission" date="2025-08" db="UniProtKB">
        <authorList>
            <consortium name="RefSeq"/>
        </authorList>
    </citation>
    <scope>IDENTIFICATION</scope>
</reference>
<organism evidence="6 7">
    <name type="scientific">Bicyclus anynana</name>
    <name type="common">Squinting bush brown butterfly</name>
    <dbReference type="NCBI Taxonomy" id="110368"/>
    <lineage>
        <taxon>Eukaryota</taxon>
        <taxon>Metazoa</taxon>
        <taxon>Ecdysozoa</taxon>
        <taxon>Arthropoda</taxon>
        <taxon>Hexapoda</taxon>
        <taxon>Insecta</taxon>
        <taxon>Pterygota</taxon>
        <taxon>Neoptera</taxon>
        <taxon>Endopterygota</taxon>
        <taxon>Lepidoptera</taxon>
        <taxon>Glossata</taxon>
        <taxon>Ditrysia</taxon>
        <taxon>Papilionoidea</taxon>
        <taxon>Nymphalidae</taxon>
        <taxon>Satyrinae</taxon>
        <taxon>Satyrini</taxon>
        <taxon>Mycalesina</taxon>
        <taxon>Bicyclus</taxon>
    </lineage>
</organism>
<dbReference type="Pfam" id="PF07776">
    <property type="entry name" value="zf-AD"/>
    <property type="match status" value="1"/>
</dbReference>
<dbReference type="PROSITE" id="PS00028">
    <property type="entry name" value="ZINC_FINGER_C2H2_1"/>
    <property type="match status" value="2"/>
</dbReference>
<feature type="compositionally biased region" description="Polar residues" evidence="3">
    <location>
        <begin position="467"/>
        <end position="489"/>
    </location>
</feature>
<dbReference type="Gene3D" id="3.40.1800.20">
    <property type="match status" value="1"/>
</dbReference>
<dbReference type="SUPFAM" id="SSF57716">
    <property type="entry name" value="Glucocorticoid receptor-like (DNA-binding domain)"/>
    <property type="match status" value="1"/>
</dbReference>
<keyword evidence="2" id="KW-0862">Zinc</keyword>
<dbReference type="PANTHER" id="PTHR39942">
    <property type="entry name" value="BCDNA.LD26519-RELATED"/>
    <property type="match status" value="1"/>
</dbReference>
<evidence type="ECO:0000313" key="7">
    <source>
        <dbReference type="RefSeq" id="XP_023934525.2"/>
    </source>
</evidence>
<dbReference type="AlphaFoldDB" id="A0A6J1MH43"/>
<dbReference type="InterPro" id="IPR036236">
    <property type="entry name" value="Znf_C2H2_sf"/>
</dbReference>
<feature type="region of interest" description="Disordered" evidence="3">
    <location>
        <begin position="192"/>
        <end position="284"/>
    </location>
</feature>
<keyword evidence="6" id="KW-1185">Reference proteome</keyword>
<dbReference type="GeneID" id="112043376"/>
<accession>A0A6J1MH43</accession>
<feature type="compositionally biased region" description="Basic and acidic residues" evidence="3">
    <location>
        <begin position="251"/>
        <end position="284"/>
    </location>
</feature>
<dbReference type="Gene3D" id="3.30.160.60">
    <property type="entry name" value="Classic Zinc Finger"/>
    <property type="match status" value="1"/>
</dbReference>
<dbReference type="PROSITE" id="PS51915">
    <property type="entry name" value="ZAD"/>
    <property type="match status" value="1"/>
</dbReference>
<dbReference type="RefSeq" id="XP_023934525.2">
    <property type="nucleotide sequence ID" value="XM_024078757.2"/>
</dbReference>
<sequence>MAKKKNVKKSNAKKAPVAPPCLADTINTEVIAAALSSASVNGPVLLKVCRLCEAKDGPFLNIFEADKMTAKKIATVMPFGIAENDELPHKICFRCSAKLEELYEFIQKCIKTQENLHKALGNKGTGFKTKHRELWEEKLNKSNISNEDYCDALIKKAMEGIKDIPLNPLPIKEEKVPVKKITKKISSKIKEDNKIVSEEKVEDTSSKNLPTGVTDNRTEGSDDEPVISFKNMNKNDVDEDDLPVKRLTRLSNEKKADTTENKLIKKESLKSSKREQNETKVKEEPVFKENNLKIKQSLQINNFSLEETPKPELPKPETPKPEAPKSVPEPKSFDIMEHVSMIKVNGVGVLFQCKFCNRNFLKKEVVMSHACAKHGVAKIQNSKSFVPPDPPKIPSTVKYITTVPKKDESKHGILVDKTKAVENKAPVALSETINLDDDDDEDKPPPVTKPKKPKIGPASKIRRAETKTTPSTSEPLLQGNSNQNTVTATPNNTALVLPNITATITSGSQVPSVHFPTVPSLNSRYKLMPGPNNTFTLVEDTTVENVKTVEPPVTVPVTLTESKTTIPRHHNSTFKTVENAVLPNKDPSNLIASDSSPYPVGLIKSSSAYPPPLAFPTPAMKKLSYTVVQTGNPSKLLISTKPQPPPPEEDVPKKRPRKSRHTNNVNDKQQFSVTLEHTTPPATDPAFFTLINVDPLLQPSYVLPTDSIIQESQISTSTNVAKQAVDKDKTYLCNMCNEKFSREIKLMAHIHSHYNKMDEEDKKRGDKKPKKRARK</sequence>
<feature type="region of interest" description="Disordered" evidence="3">
    <location>
        <begin position="756"/>
        <end position="775"/>
    </location>
</feature>
<dbReference type="GO" id="GO:0008270">
    <property type="term" value="F:zinc ion binding"/>
    <property type="evidence" value="ECO:0007669"/>
    <property type="project" value="UniProtKB-UniRule"/>
</dbReference>
<feature type="compositionally biased region" description="Basic and acidic residues" evidence="3">
    <location>
        <begin position="307"/>
        <end position="323"/>
    </location>
</feature>
<protein>
    <submittedName>
        <fullName evidence="7">Titin</fullName>
    </submittedName>
</protein>
<dbReference type="InterPro" id="IPR012934">
    <property type="entry name" value="Znf_AD"/>
</dbReference>
<feature type="region of interest" description="Disordered" evidence="3">
    <location>
        <begin position="635"/>
        <end position="670"/>
    </location>
</feature>
<feature type="binding site" evidence="2">
    <location>
        <position position="92"/>
    </location>
    <ligand>
        <name>Zn(2+)</name>
        <dbReference type="ChEBI" id="CHEBI:29105"/>
    </ligand>
</feature>
<evidence type="ECO:0000256" key="1">
    <source>
        <dbReference type="PROSITE-ProRule" id="PRU00042"/>
    </source>
</evidence>
<dbReference type="Proteomes" id="UP001652582">
    <property type="component" value="Chromosome 22"/>
</dbReference>
<dbReference type="SMART" id="SM00355">
    <property type="entry name" value="ZnF_C2H2"/>
    <property type="match status" value="2"/>
</dbReference>
<dbReference type="OrthoDB" id="7959595at2759"/>
<feature type="domain" description="ZAD" evidence="5">
    <location>
        <begin position="47"/>
        <end position="119"/>
    </location>
</feature>
<name>A0A6J1MH43_BICAN</name>
<dbReference type="PANTHER" id="PTHR39942:SF1">
    <property type="entry name" value="BCDNA.LD26519-RELATED"/>
    <property type="match status" value="1"/>
</dbReference>
<feature type="region of interest" description="Disordered" evidence="3">
    <location>
        <begin position="428"/>
        <end position="489"/>
    </location>
</feature>
<dbReference type="PROSITE" id="PS50157">
    <property type="entry name" value="ZINC_FINGER_C2H2_2"/>
    <property type="match status" value="1"/>
</dbReference>
<evidence type="ECO:0000259" key="5">
    <source>
        <dbReference type="PROSITE" id="PS51915"/>
    </source>
</evidence>
<keyword evidence="2" id="KW-0479">Metal-binding</keyword>
<feature type="binding site" evidence="2">
    <location>
        <position position="49"/>
    </location>
    <ligand>
        <name>Zn(2+)</name>
        <dbReference type="ChEBI" id="CHEBI:29105"/>
    </ligand>
</feature>
<feature type="binding site" evidence="2">
    <location>
        <position position="52"/>
    </location>
    <ligand>
        <name>Zn(2+)</name>
        <dbReference type="ChEBI" id="CHEBI:29105"/>
    </ligand>
</feature>
<dbReference type="KEGG" id="bany:112043376"/>
<feature type="binding site" evidence="2">
    <location>
        <position position="95"/>
    </location>
    <ligand>
        <name>Zn(2+)</name>
        <dbReference type="ChEBI" id="CHEBI:29105"/>
    </ligand>
</feature>
<evidence type="ECO:0000256" key="3">
    <source>
        <dbReference type="SAM" id="MobiDB-lite"/>
    </source>
</evidence>
<dbReference type="InterPro" id="IPR013087">
    <property type="entry name" value="Znf_C2H2_type"/>
</dbReference>
<feature type="compositionally biased region" description="Basic and acidic residues" evidence="3">
    <location>
        <begin position="192"/>
        <end position="205"/>
    </location>
</feature>
<feature type="compositionally biased region" description="Basic residues" evidence="3">
    <location>
        <begin position="765"/>
        <end position="775"/>
    </location>
</feature>
<dbReference type="SMART" id="SM00868">
    <property type="entry name" value="zf-AD"/>
    <property type="match status" value="1"/>
</dbReference>
<feature type="compositionally biased region" description="Polar residues" evidence="3">
    <location>
        <begin position="206"/>
        <end position="215"/>
    </location>
</feature>